<keyword evidence="3" id="KW-1185">Reference proteome</keyword>
<protein>
    <recommendedName>
        <fullName evidence="4">Secreted protein</fullName>
    </recommendedName>
</protein>
<feature type="signal peptide" evidence="1">
    <location>
        <begin position="1"/>
        <end position="19"/>
    </location>
</feature>
<feature type="chain" id="PRO_5040504484" description="Secreted protein" evidence="1">
    <location>
        <begin position="20"/>
        <end position="74"/>
    </location>
</feature>
<evidence type="ECO:0008006" key="4">
    <source>
        <dbReference type="Google" id="ProtNLM"/>
    </source>
</evidence>
<dbReference type="AlphaFoldDB" id="A0A9P5ZE50"/>
<dbReference type="Proteomes" id="UP000807469">
    <property type="component" value="Unassembled WGS sequence"/>
</dbReference>
<proteinExistence type="predicted"/>
<accession>A0A9P5ZE50</accession>
<evidence type="ECO:0000313" key="2">
    <source>
        <dbReference type="EMBL" id="KAF9486597.1"/>
    </source>
</evidence>
<keyword evidence="1" id="KW-0732">Signal</keyword>
<comment type="caution">
    <text evidence="2">The sequence shown here is derived from an EMBL/GenBank/DDBJ whole genome shotgun (WGS) entry which is preliminary data.</text>
</comment>
<reference evidence="2" key="1">
    <citation type="submission" date="2020-11" db="EMBL/GenBank/DDBJ databases">
        <authorList>
            <consortium name="DOE Joint Genome Institute"/>
            <person name="Ahrendt S."/>
            <person name="Riley R."/>
            <person name="Andreopoulos W."/>
            <person name="Labutti K."/>
            <person name="Pangilinan J."/>
            <person name="Ruiz-Duenas F.J."/>
            <person name="Barrasa J.M."/>
            <person name="Sanchez-Garcia M."/>
            <person name="Camarero S."/>
            <person name="Miyauchi S."/>
            <person name="Serrano A."/>
            <person name="Linde D."/>
            <person name="Babiker R."/>
            <person name="Drula E."/>
            <person name="Ayuso-Fernandez I."/>
            <person name="Pacheco R."/>
            <person name="Padilla G."/>
            <person name="Ferreira P."/>
            <person name="Barriuso J."/>
            <person name="Kellner H."/>
            <person name="Castanera R."/>
            <person name="Alfaro M."/>
            <person name="Ramirez L."/>
            <person name="Pisabarro A.G."/>
            <person name="Kuo A."/>
            <person name="Tritt A."/>
            <person name="Lipzen A."/>
            <person name="He G."/>
            <person name="Yan M."/>
            <person name="Ng V."/>
            <person name="Cullen D."/>
            <person name="Martin F."/>
            <person name="Rosso M.-N."/>
            <person name="Henrissat B."/>
            <person name="Hibbett D."/>
            <person name="Martinez A.T."/>
            <person name="Grigoriev I.V."/>
        </authorList>
    </citation>
    <scope>NUCLEOTIDE SEQUENCE</scope>
    <source>
        <strain evidence="2">CIRM-BRFM 674</strain>
    </source>
</reference>
<sequence>MSHCMHAALCTQTIAFALSLRLALIQGPPEQANLRNTPSCHTFCAFVSRDNLRDSPIHPSTHFSQSIRHCSSPA</sequence>
<dbReference type="EMBL" id="MU155130">
    <property type="protein sequence ID" value="KAF9486597.1"/>
    <property type="molecule type" value="Genomic_DNA"/>
</dbReference>
<evidence type="ECO:0000313" key="3">
    <source>
        <dbReference type="Proteomes" id="UP000807469"/>
    </source>
</evidence>
<evidence type="ECO:0000256" key="1">
    <source>
        <dbReference type="SAM" id="SignalP"/>
    </source>
</evidence>
<organism evidence="2 3">
    <name type="scientific">Pholiota conissans</name>
    <dbReference type="NCBI Taxonomy" id="109636"/>
    <lineage>
        <taxon>Eukaryota</taxon>
        <taxon>Fungi</taxon>
        <taxon>Dikarya</taxon>
        <taxon>Basidiomycota</taxon>
        <taxon>Agaricomycotina</taxon>
        <taxon>Agaricomycetes</taxon>
        <taxon>Agaricomycetidae</taxon>
        <taxon>Agaricales</taxon>
        <taxon>Agaricineae</taxon>
        <taxon>Strophariaceae</taxon>
        <taxon>Pholiota</taxon>
    </lineage>
</organism>
<gene>
    <name evidence="2" type="ORF">BDN70DRAFT_23431</name>
</gene>
<name>A0A9P5ZE50_9AGAR</name>